<keyword evidence="6" id="KW-1185">Reference proteome</keyword>
<evidence type="ECO:0000313" key="5">
    <source>
        <dbReference type="EMBL" id="QYO77783.1"/>
    </source>
</evidence>
<dbReference type="PANTHER" id="PTHR43792">
    <property type="entry name" value="GNAT FAMILY, PUTATIVE (AFU_ORTHOLOGUE AFUA_3G00765)-RELATED-RELATED"/>
    <property type="match status" value="1"/>
</dbReference>
<comment type="similarity">
    <text evidence="3">Belongs to the acetyltransferase family. RimJ subfamily.</text>
</comment>
<dbReference type="InterPro" id="IPR051531">
    <property type="entry name" value="N-acetyltransferase"/>
</dbReference>
<evidence type="ECO:0000313" key="6">
    <source>
        <dbReference type="Proteomes" id="UP000825799"/>
    </source>
</evidence>
<evidence type="ECO:0000256" key="2">
    <source>
        <dbReference type="ARBA" id="ARBA00023315"/>
    </source>
</evidence>
<reference evidence="5 6" key="1">
    <citation type="submission" date="2021-08" db="EMBL/GenBank/DDBJ databases">
        <title>Devosia salina sp. nov., isolated from the South China Sea sediment.</title>
        <authorList>
            <person name="Zhou Z."/>
        </authorList>
    </citation>
    <scope>NUCLEOTIDE SEQUENCE [LARGE SCALE GENOMIC DNA]</scope>
    <source>
        <strain evidence="5 6">SCS-3</strain>
    </source>
</reference>
<organism evidence="5 6">
    <name type="scientific">Devosia salina</name>
    <dbReference type="NCBI Taxonomy" id="2860336"/>
    <lineage>
        <taxon>Bacteria</taxon>
        <taxon>Pseudomonadati</taxon>
        <taxon>Pseudomonadota</taxon>
        <taxon>Alphaproteobacteria</taxon>
        <taxon>Hyphomicrobiales</taxon>
        <taxon>Devosiaceae</taxon>
        <taxon>Devosia</taxon>
    </lineage>
</organism>
<dbReference type="InterPro" id="IPR016181">
    <property type="entry name" value="Acyl_CoA_acyltransferase"/>
</dbReference>
<dbReference type="PANTHER" id="PTHR43792:SF8">
    <property type="entry name" value="[RIBOSOMAL PROTEIN US5]-ALANINE N-ACETYLTRANSFERASE"/>
    <property type="match status" value="1"/>
</dbReference>
<sequence length="188" mass="20941">MSQDYAFESPRLNFRKLEMSDCGETYLAWLLDPEVNRYLETRHSEQTIELIQGFVAGVNSRPNEHLFGMFRRDDGRHIGNIKVGPISALHRRGDVSLFIGDRASWGQGLATEAIAAISIYAFDTLGVAKLASGMYANNQGSYRAFIKAGYHQEGLRRQHGLIDGELHDILECGLIAQDLAATRKALLS</sequence>
<keyword evidence="2" id="KW-0012">Acyltransferase</keyword>
<name>A0ABX8WFX7_9HYPH</name>
<dbReference type="Proteomes" id="UP000825799">
    <property type="component" value="Chromosome"/>
</dbReference>
<protein>
    <submittedName>
        <fullName evidence="5">GNAT family N-acetyltransferase</fullName>
    </submittedName>
</protein>
<evidence type="ECO:0000256" key="3">
    <source>
        <dbReference type="ARBA" id="ARBA00038502"/>
    </source>
</evidence>
<dbReference type="SUPFAM" id="SSF55729">
    <property type="entry name" value="Acyl-CoA N-acyltransferases (Nat)"/>
    <property type="match status" value="1"/>
</dbReference>
<evidence type="ECO:0000256" key="1">
    <source>
        <dbReference type="ARBA" id="ARBA00022679"/>
    </source>
</evidence>
<feature type="domain" description="N-acetyltransferase" evidence="4">
    <location>
        <begin position="12"/>
        <end position="173"/>
    </location>
</feature>
<dbReference type="Pfam" id="PF13302">
    <property type="entry name" value="Acetyltransf_3"/>
    <property type="match status" value="1"/>
</dbReference>
<accession>A0ABX8WFX7</accession>
<dbReference type="RefSeq" id="WP_220306237.1">
    <property type="nucleotide sequence ID" value="NZ_CP080590.1"/>
</dbReference>
<dbReference type="InterPro" id="IPR000182">
    <property type="entry name" value="GNAT_dom"/>
</dbReference>
<keyword evidence="1" id="KW-0808">Transferase</keyword>
<dbReference type="Gene3D" id="3.40.630.30">
    <property type="match status" value="1"/>
</dbReference>
<gene>
    <name evidence="5" type="ORF">K1X15_04230</name>
</gene>
<dbReference type="PROSITE" id="PS51186">
    <property type="entry name" value="GNAT"/>
    <property type="match status" value="1"/>
</dbReference>
<dbReference type="EMBL" id="CP080590">
    <property type="protein sequence ID" value="QYO77783.1"/>
    <property type="molecule type" value="Genomic_DNA"/>
</dbReference>
<proteinExistence type="inferred from homology"/>
<evidence type="ECO:0000259" key="4">
    <source>
        <dbReference type="PROSITE" id="PS51186"/>
    </source>
</evidence>